<dbReference type="OrthoDB" id="7173870at2"/>
<feature type="transmembrane region" description="Helical" evidence="1">
    <location>
        <begin position="12"/>
        <end position="33"/>
    </location>
</feature>
<sequence>MRETYLSLAAFAQTWGLLIFFIGFLGVVAYAFWPSKKRKKAFDEAAQIPLKED</sequence>
<evidence type="ECO:0000256" key="1">
    <source>
        <dbReference type="SAM" id="Phobius"/>
    </source>
</evidence>
<dbReference type="InterPro" id="IPR008621">
    <property type="entry name" value="Cbb3-typ_cyt_oxidase_comp"/>
</dbReference>
<evidence type="ECO:0000313" key="2">
    <source>
        <dbReference type="EMBL" id="TCT06141.1"/>
    </source>
</evidence>
<gene>
    <name evidence="2" type="ORF">EDC64_103245</name>
</gene>
<organism evidence="2 3">
    <name type="scientific">Aquabacter spiritensis</name>
    <dbReference type="NCBI Taxonomy" id="933073"/>
    <lineage>
        <taxon>Bacteria</taxon>
        <taxon>Pseudomonadati</taxon>
        <taxon>Pseudomonadota</taxon>
        <taxon>Alphaproteobacteria</taxon>
        <taxon>Hyphomicrobiales</taxon>
        <taxon>Xanthobacteraceae</taxon>
        <taxon>Aquabacter</taxon>
    </lineage>
</organism>
<dbReference type="Pfam" id="PF05545">
    <property type="entry name" value="FixQ"/>
    <property type="match status" value="1"/>
</dbReference>
<dbReference type="Proteomes" id="UP000294664">
    <property type="component" value="Unassembled WGS sequence"/>
</dbReference>
<keyword evidence="1" id="KW-0472">Membrane</keyword>
<proteinExistence type="predicted"/>
<protein>
    <submittedName>
        <fullName evidence="2">Cytochrome c oxidase cbb3-type subunit 4</fullName>
    </submittedName>
</protein>
<dbReference type="EMBL" id="SMAI01000003">
    <property type="protein sequence ID" value="TCT06141.1"/>
    <property type="molecule type" value="Genomic_DNA"/>
</dbReference>
<evidence type="ECO:0000313" key="3">
    <source>
        <dbReference type="Proteomes" id="UP000294664"/>
    </source>
</evidence>
<name>A0A4R3LZG2_9HYPH</name>
<keyword evidence="1" id="KW-0812">Transmembrane</keyword>
<keyword evidence="1" id="KW-1133">Transmembrane helix</keyword>
<dbReference type="RefSeq" id="WP_132030656.1">
    <property type="nucleotide sequence ID" value="NZ_SMAI01000003.1"/>
</dbReference>
<reference evidence="2 3" key="1">
    <citation type="submission" date="2019-03" db="EMBL/GenBank/DDBJ databases">
        <title>Genomic Encyclopedia of Type Strains, Phase IV (KMG-IV): sequencing the most valuable type-strain genomes for metagenomic binning, comparative biology and taxonomic classification.</title>
        <authorList>
            <person name="Goeker M."/>
        </authorList>
    </citation>
    <scope>NUCLEOTIDE SEQUENCE [LARGE SCALE GENOMIC DNA]</scope>
    <source>
        <strain evidence="2 3">DSM 9035</strain>
    </source>
</reference>
<comment type="caution">
    <text evidence="2">The sequence shown here is derived from an EMBL/GenBank/DDBJ whole genome shotgun (WGS) entry which is preliminary data.</text>
</comment>
<accession>A0A4R3LZG2</accession>
<dbReference type="CDD" id="cd01324">
    <property type="entry name" value="cbb3_Oxidase_CcoQ"/>
    <property type="match status" value="1"/>
</dbReference>
<dbReference type="AlphaFoldDB" id="A0A4R3LZG2"/>
<keyword evidence="3" id="KW-1185">Reference proteome</keyword>